<protein>
    <submittedName>
        <fullName evidence="1">Citrate lyase acyl carrier protein</fullName>
    </submittedName>
</protein>
<dbReference type="EMBL" id="LJHD01000053">
    <property type="protein sequence ID" value="ONI45574.1"/>
    <property type="molecule type" value="Genomic_DNA"/>
</dbReference>
<evidence type="ECO:0000313" key="2">
    <source>
        <dbReference type="Proteomes" id="UP000188637"/>
    </source>
</evidence>
<reference evidence="1" key="1">
    <citation type="submission" date="2016-08" db="EMBL/GenBank/DDBJ databases">
        <authorList>
            <person name="Ngugi D.K."/>
            <person name="Miyake S."/>
            <person name="Stingl U."/>
        </authorList>
    </citation>
    <scope>NUCLEOTIDE SEQUENCE</scope>
    <source>
        <strain evidence="1">SCG-D08WGA-EpuloA1</strain>
    </source>
</reference>
<organism evidence="1 2">
    <name type="scientific">Candidatus Epulonipiscium fishelsonii</name>
    <dbReference type="NCBI Taxonomy" id="77094"/>
    <lineage>
        <taxon>Bacteria</taxon>
        <taxon>Bacillati</taxon>
        <taxon>Bacillota</taxon>
        <taxon>Clostridia</taxon>
        <taxon>Lachnospirales</taxon>
        <taxon>Lachnospiraceae</taxon>
        <taxon>Candidatus Epulonipiscium</taxon>
    </lineage>
</organism>
<keyword evidence="1" id="KW-0456">Lyase</keyword>
<name>A0ACC8XIX3_9FIRM</name>
<comment type="caution">
    <text evidence="1">The sequence shown here is derived from an EMBL/GenBank/DDBJ whole genome shotgun (WGS) entry which is preliminary data.</text>
</comment>
<accession>A0ACC8XIX3</accession>
<evidence type="ECO:0000313" key="1">
    <source>
        <dbReference type="EMBL" id="ONI45574.1"/>
    </source>
</evidence>
<keyword evidence="2" id="KW-1185">Reference proteome</keyword>
<gene>
    <name evidence="1" type="ORF">AN640_04360</name>
</gene>
<sequence>MELKITATAGTLESSDIQIILEPSDGGIEIELESTVKAQFGEQIEKVIKGTLRSMDVRDAKVTANDKGAIDPVIISRMQTAIYRSAQNTNYKWV</sequence>
<dbReference type="Proteomes" id="UP000188637">
    <property type="component" value="Unassembled WGS sequence"/>
</dbReference>
<proteinExistence type="predicted"/>